<dbReference type="KEGG" id="lbc:LACBIDRAFT_304308"/>
<dbReference type="AlphaFoldDB" id="B0DLC2"/>
<reference evidence="1 2" key="1">
    <citation type="journal article" date="2008" name="Nature">
        <title>The genome of Laccaria bicolor provides insights into mycorrhizal symbiosis.</title>
        <authorList>
            <person name="Martin F."/>
            <person name="Aerts A."/>
            <person name="Ahren D."/>
            <person name="Brun A."/>
            <person name="Danchin E.G.J."/>
            <person name="Duchaussoy F."/>
            <person name="Gibon J."/>
            <person name="Kohler A."/>
            <person name="Lindquist E."/>
            <person name="Pereda V."/>
            <person name="Salamov A."/>
            <person name="Shapiro H.J."/>
            <person name="Wuyts J."/>
            <person name="Blaudez D."/>
            <person name="Buee M."/>
            <person name="Brokstein P."/>
            <person name="Canbaeck B."/>
            <person name="Cohen D."/>
            <person name="Courty P.E."/>
            <person name="Coutinho P.M."/>
            <person name="Delaruelle C."/>
            <person name="Detter J.C."/>
            <person name="Deveau A."/>
            <person name="DiFazio S."/>
            <person name="Duplessis S."/>
            <person name="Fraissinet-Tachet L."/>
            <person name="Lucic E."/>
            <person name="Frey-Klett P."/>
            <person name="Fourrey C."/>
            <person name="Feussner I."/>
            <person name="Gay G."/>
            <person name="Grimwood J."/>
            <person name="Hoegger P.J."/>
            <person name="Jain P."/>
            <person name="Kilaru S."/>
            <person name="Labbe J."/>
            <person name="Lin Y.C."/>
            <person name="Legue V."/>
            <person name="Le Tacon F."/>
            <person name="Marmeisse R."/>
            <person name="Melayah D."/>
            <person name="Montanini B."/>
            <person name="Muratet M."/>
            <person name="Nehls U."/>
            <person name="Niculita-Hirzel H."/>
            <person name="Oudot-Le Secq M.P."/>
            <person name="Peter M."/>
            <person name="Quesneville H."/>
            <person name="Rajashekar B."/>
            <person name="Reich M."/>
            <person name="Rouhier N."/>
            <person name="Schmutz J."/>
            <person name="Yin T."/>
            <person name="Chalot M."/>
            <person name="Henrissat B."/>
            <person name="Kuees U."/>
            <person name="Lucas S."/>
            <person name="Van de Peer Y."/>
            <person name="Podila G.K."/>
            <person name="Polle A."/>
            <person name="Pukkila P.J."/>
            <person name="Richardson P.M."/>
            <person name="Rouze P."/>
            <person name="Sanders I.R."/>
            <person name="Stajich J.E."/>
            <person name="Tunlid A."/>
            <person name="Tuskan G."/>
            <person name="Grigoriev I.V."/>
        </authorList>
    </citation>
    <scope>NUCLEOTIDE SEQUENCE [LARGE SCALE GENOMIC DNA]</scope>
    <source>
        <strain evidence="2">S238N-H82 / ATCC MYA-4686</strain>
    </source>
</reference>
<dbReference type="GeneID" id="6080361"/>
<gene>
    <name evidence="1" type="ORF">LACBIDRAFT_304308</name>
</gene>
<evidence type="ECO:0000313" key="2">
    <source>
        <dbReference type="Proteomes" id="UP000001194"/>
    </source>
</evidence>
<name>B0DLC2_LACBS</name>
<dbReference type="Proteomes" id="UP000001194">
    <property type="component" value="Unassembled WGS sequence"/>
</dbReference>
<dbReference type="EMBL" id="DS547117">
    <property type="protein sequence ID" value="EDR04626.1"/>
    <property type="molecule type" value="Genomic_DNA"/>
</dbReference>
<organism evidence="2">
    <name type="scientific">Laccaria bicolor (strain S238N-H82 / ATCC MYA-4686)</name>
    <name type="common">Bicoloured deceiver</name>
    <name type="synonym">Laccaria laccata var. bicolor</name>
    <dbReference type="NCBI Taxonomy" id="486041"/>
    <lineage>
        <taxon>Eukaryota</taxon>
        <taxon>Fungi</taxon>
        <taxon>Dikarya</taxon>
        <taxon>Basidiomycota</taxon>
        <taxon>Agaricomycotina</taxon>
        <taxon>Agaricomycetes</taxon>
        <taxon>Agaricomycetidae</taxon>
        <taxon>Agaricales</taxon>
        <taxon>Agaricineae</taxon>
        <taxon>Hydnangiaceae</taxon>
        <taxon>Laccaria</taxon>
    </lineage>
</organism>
<evidence type="ECO:0000313" key="1">
    <source>
        <dbReference type="EMBL" id="EDR04626.1"/>
    </source>
</evidence>
<protein>
    <submittedName>
        <fullName evidence="1">Predicted protein</fullName>
    </submittedName>
</protein>
<dbReference type="HOGENOM" id="CLU_2868048_0_0_1"/>
<sequence length="64" mass="6942">MVGESCPARSAELEGMISIRGDVDARGTIVIAFLLLLTVPSVPPPKKKPPPSPRLFVHALHELW</sequence>
<dbReference type="RefSeq" id="XP_001884798.1">
    <property type="nucleotide sequence ID" value="XM_001884763.1"/>
</dbReference>
<proteinExistence type="predicted"/>
<keyword evidence="2" id="KW-1185">Reference proteome</keyword>
<dbReference type="InParanoid" id="B0DLC2"/>
<accession>B0DLC2</accession>